<dbReference type="GO" id="GO:0071949">
    <property type="term" value="F:FAD binding"/>
    <property type="evidence" value="ECO:0007669"/>
    <property type="project" value="InterPro"/>
</dbReference>
<dbReference type="InterPro" id="IPR012258">
    <property type="entry name" value="Acyl-CoA_oxidase"/>
</dbReference>
<dbReference type="PANTHER" id="PTHR10909">
    <property type="entry name" value="ELECTRON TRANSPORT OXIDOREDUCTASE"/>
    <property type="match status" value="1"/>
</dbReference>
<dbReference type="EMBL" id="LR862139">
    <property type="protein sequence ID" value="CAD1818500.1"/>
    <property type="molecule type" value="Genomic_DNA"/>
</dbReference>
<dbReference type="InterPro" id="IPR036250">
    <property type="entry name" value="AcylCo_DH-like_C"/>
</dbReference>
<gene>
    <name evidence="1" type="ORF">CB5_LOCUS1711</name>
</gene>
<reference evidence="1" key="1">
    <citation type="submission" date="2020-07" db="EMBL/GenBank/DDBJ databases">
        <authorList>
            <person name="Lin J."/>
        </authorList>
    </citation>
    <scope>NUCLEOTIDE SEQUENCE</scope>
</reference>
<dbReference type="PANTHER" id="PTHR10909:SF352">
    <property type="entry name" value="ACYL-COENZYME A OXIDASE-LIKE PROTEIN"/>
    <property type="match status" value="1"/>
</dbReference>
<dbReference type="SUPFAM" id="SSF47203">
    <property type="entry name" value="Acyl-CoA dehydrogenase C-terminal domain-like"/>
    <property type="match status" value="1"/>
</dbReference>
<accession>A0A6V7NIV6</accession>
<name>A0A6V7NIV6_ANACO</name>
<dbReference type="Gene3D" id="1.20.140.10">
    <property type="entry name" value="Butyryl-CoA Dehydrogenase, subunit A, domain 3"/>
    <property type="match status" value="1"/>
</dbReference>
<proteinExistence type="predicted"/>
<dbReference type="GO" id="GO:0005777">
    <property type="term" value="C:peroxisome"/>
    <property type="evidence" value="ECO:0007669"/>
    <property type="project" value="InterPro"/>
</dbReference>
<dbReference type="AlphaFoldDB" id="A0A6V7NIV6"/>
<organism evidence="1">
    <name type="scientific">Ananas comosus var. bracteatus</name>
    <name type="common">red pineapple</name>
    <dbReference type="NCBI Taxonomy" id="296719"/>
    <lineage>
        <taxon>Eukaryota</taxon>
        <taxon>Viridiplantae</taxon>
        <taxon>Streptophyta</taxon>
        <taxon>Embryophyta</taxon>
        <taxon>Tracheophyta</taxon>
        <taxon>Spermatophyta</taxon>
        <taxon>Magnoliopsida</taxon>
        <taxon>Liliopsida</taxon>
        <taxon>Poales</taxon>
        <taxon>Bromeliaceae</taxon>
        <taxon>Bromelioideae</taxon>
        <taxon>Ananas</taxon>
    </lineage>
</organism>
<protein>
    <submittedName>
        <fullName evidence="1">Uncharacterized protein</fullName>
    </submittedName>
</protein>
<dbReference type="GO" id="GO:0005504">
    <property type="term" value="F:fatty acid binding"/>
    <property type="evidence" value="ECO:0007669"/>
    <property type="project" value="TreeGrafter"/>
</dbReference>
<dbReference type="GO" id="GO:0055088">
    <property type="term" value="P:lipid homeostasis"/>
    <property type="evidence" value="ECO:0007669"/>
    <property type="project" value="TreeGrafter"/>
</dbReference>
<dbReference type="GO" id="GO:0003997">
    <property type="term" value="F:acyl-CoA oxidase activity"/>
    <property type="evidence" value="ECO:0007669"/>
    <property type="project" value="InterPro"/>
</dbReference>
<sequence>MRGRLIAKNSANISILCLLYRYKQGGCTASCRERERGLLAATLHLSHSPTRLKARKELTWSFVADVAPRDRSSTYLTPGHCEETGRACDFAVLDVVPVLVAVEEHRIATRLGSLDSGLREESTKPLLAGFGEEIRCILGWVAPTSATPESGLCFRVGVAHASWTCSPRTSQCGGSWTVATGQGRVYSQSRDGATGFGCCAFRRPGSRQGRRELEPYPTVRARGIPAAGAIDASYTGEIPLYTANLSACPGNETSGVSSRRSVVAAIGFGFSPSRELSQRFVDKNPKLGADLDCEIVDPRVLKNGRLCGSGRGGGREVERSVVKPVVDKAFKTENRIGILKSEYDVQSTFEADNNVLMQQVSKALLREYVVAQKKKIPLRRLGLEHINEPCPDIHENLTSSILRSFKFQTNIFCLRERDLLKRDADEVSQYQAKGESKERATLLSYPLAEDLARAFTERTILQTILEAEMGLPPGPLKEHLATDELSFIFRLKITDQQEGLPYNTTVADYEEVLSPVGFKALSIDDNEFYDISWSCGN</sequence>
<evidence type="ECO:0000313" key="1">
    <source>
        <dbReference type="EMBL" id="CAD1818500.1"/>
    </source>
</evidence>
<dbReference type="GO" id="GO:0033540">
    <property type="term" value="P:fatty acid beta-oxidation using acyl-CoA oxidase"/>
    <property type="evidence" value="ECO:0007669"/>
    <property type="project" value="TreeGrafter"/>
</dbReference>